<feature type="region of interest" description="Disordered" evidence="1">
    <location>
        <begin position="1386"/>
        <end position="1431"/>
    </location>
</feature>
<evidence type="ECO:0000256" key="1">
    <source>
        <dbReference type="SAM" id="MobiDB-lite"/>
    </source>
</evidence>
<feature type="compositionally biased region" description="Basic residues" evidence="1">
    <location>
        <begin position="838"/>
        <end position="847"/>
    </location>
</feature>
<feature type="compositionally biased region" description="Basic and acidic residues" evidence="1">
    <location>
        <begin position="731"/>
        <end position="762"/>
    </location>
</feature>
<feature type="compositionally biased region" description="Basic residues" evidence="1">
    <location>
        <begin position="1068"/>
        <end position="1077"/>
    </location>
</feature>
<proteinExistence type="predicted"/>
<name>A0A1I8NJU8_MUSDO</name>
<feature type="compositionally biased region" description="Basic and acidic residues" evidence="1">
    <location>
        <begin position="28"/>
        <end position="54"/>
    </location>
</feature>
<sequence length="1463" mass="163118">MDTTELRANGGSYIGARECRTSYLSNKDSTELRAKRGDSTAADETKKSNDENPKFKTIPTKTISVQTKKENEQTRTKKLDNSDENTSPIRYQNILVVSQTPTSPTPNTSGTMKTPSNIPGEISENIDKFVMQTSSANPDISKTPKQMENITKTVMEEPISQSGKLMPKFASKTNDSVNHDMPETSSKNSDISKDMRKIMDKTTSKAKNSSPLGLKKETAPMTSKSDSNTKTFPKSPHNSAICSPEKKASNPIVSIAKSSQTLADRNAARSFIMSYKIPKLKKPTKNGTQKNAAESPGSDKAHKMQNYLATLQNILNNDVVPQTWNVICANNANLCSMESRRNSENPSPQTSMENRFSNKGDLTITKSRRKSMYVDVADSRSLLKPSHDEVCKISDPIPLENQAEKPAKTIKSRRKSRVIEIFDGQNPETSNSSYSSISLICQTEEALKEKTKSSCQTNSIIKPKNPRRKSMCAAELCDSSSGKDENQEIPTKSLATQCVEKTKEVVGTKERQGKEDIGIKSEKKSLVTRRKSMFAEGNESTSSISESATNYEDTTGSQYDENPLQIIGNKSSEGSEGNGIESVKTSLIARQKSMFAEANESTSFISESTKYNDEATALESQRRNLDSTDNNLRSKKPLKLRRKSVVVEVHNLENSSSTSLDLHNEGIPNRGEDELSMRLTEDHNKTQNSVDKKPLKSRRKSMFVDREDLKSPPGQQLEKETNKSFVENMENMERGKSDNLENKPLSEDKAYPKSQTLKEKPLAVESTAQGQSTIETAVETKSEKKPLKARRRSLYTEILREEEESENLDSKQSGKSLIKTEGKDKEGPQNLANDKLKSKPLKSRRKSMYAEVGDFMAEERTCKPQNNELDDTTSQGKNYKPEAADILKTSEAKGKRRKSIYVEESITKEDAASNNLEIDAASSQATLDKPEAADILKTSEAKGKRRKSIYVEESITKEDIDSNNLKIDAASSQSTLDKPEAAEILKSSNAKGKRRKSMYVEEPITKEGIDSNNLKIDVASSQGTLDKPTAAEILKSSNAKGKRRRSMYVEEPIAKGDTDSNNLEKDKKKITKSRRKSMVVERHEVMDNNGPFTWDHNQGIEESLSEITTNAMDNTNFMPRDSQRLNVDMKDTQKMTAKTTKKRRKSMATSMGENIGETSKHTSYDVLLPNPSEAIGEITDRKSTLRPRSKSMYVETPMEPELLDKTAEAMPGDCIIFNPKHFNSQRRILDSSSDEADTIVHTLPLKPVIQNVEIITPPPPAKKKCLARKRRVVKVLSSSYQADAMETPSSKDQQDFSSTESNEIVTEKSCLSMLNTHPIFNTQVHDDEAEGNLNLNNMTPSLLHDDRFKEIDSTMQDMFNSPQHEPPIGEDQLLNETSSNLNVDEATNSNKENTTNFQDDTTSTTTTTMTMTSTTTTSTSISTHNTSDSTKHVTLGTSEYRFEKVSDNVVNLFISRKRKRKQK</sequence>
<organism evidence="2">
    <name type="scientific">Musca domestica</name>
    <name type="common">House fly</name>
    <dbReference type="NCBI Taxonomy" id="7370"/>
    <lineage>
        <taxon>Eukaryota</taxon>
        <taxon>Metazoa</taxon>
        <taxon>Ecdysozoa</taxon>
        <taxon>Arthropoda</taxon>
        <taxon>Hexapoda</taxon>
        <taxon>Insecta</taxon>
        <taxon>Pterygota</taxon>
        <taxon>Neoptera</taxon>
        <taxon>Endopterygota</taxon>
        <taxon>Diptera</taxon>
        <taxon>Brachycera</taxon>
        <taxon>Muscomorpha</taxon>
        <taxon>Muscoidea</taxon>
        <taxon>Muscidae</taxon>
        <taxon>Musca</taxon>
    </lineage>
</organism>
<feature type="compositionally biased region" description="Low complexity" evidence="1">
    <location>
        <begin position="1393"/>
        <end position="1428"/>
    </location>
</feature>
<accession>A0A1I8NJU8</accession>
<dbReference type="OrthoDB" id="8070524at2759"/>
<feature type="region of interest" description="Disordered" evidence="1">
    <location>
        <begin position="1134"/>
        <end position="1158"/>
    </location>
</feature>
<evidence type="ECO:0000313" key="2">
    <source>
        <dbReference type="EnsemblMetazoa" id="MDOA016319-PA"/>
    </source>
</evidence>
<feature type="region of interest" description="Disordered" evidence="1">
    <location>
        <begin position="23"/>
        <end position="121"/>
    </location>
</feature>
<protein>
    <submittedName>
        <fullName evidence="2">Uncharacterized protein</fullName>
    </submittedName>
</protein>
<reference evidence="2" key="1">
    <citation type="submission" date="2020-05" db="UniProtKB">
        <authorList>
            <consortium name="EnsemblMetazoa"/>
        </authorList>
    </citation>
    <scope>IDENTIFICATION</scope>
    <source>
        <strain evidence="2">Aabys</strain>
    </source>
</reference>
<feature type="compositionally biased region" description="Basic and acidic residues" evidence="1">
    <location>
        <begin position="818"/>
        <end position="827"/>
    </location>
</feature>
<gene>
    <name evidence="2" type="primary">105262147</name>
</gene>
<feature type="region of interest" description="Disordered" evidence="1">
    <location>
        <begin position="338"/>
        <end position="357"/>
    </location>
</feature>
<feature type="compositionally biased region" description="Polar residues" evidence="1">
    <location>
        <begin position="538"/>
        <end position="560"/>
    </location>
</feature>
<feature type="compositionally biased region" description="Polar residues" evidence="1">
    <location>
        <begin position="863"/>
        <end position="877"/>
    </location>
</feature>
<feature type="compositionally biased region" description="Basic and acidic residues" evidence="1">
    <location>
        <begin position="190"/>
        <end position="203"/>
    </location>
</feature>
<feature type="region of interest" description="Disordered" evidence="1">
    <location>
        <begin position="971"/>
        <end position="998"/>
    </location>
</feature>
<dbReference type="EnsemblMetazoa" id="MDOA016319-RA">
    <property type="protein sequence ID" value="MDOA016319-PA"/>
    <property type="gene ID" value="MDOA016319"/>
</dbReference>
<feature type="region of interest" description="Disordered" evidence="1">
    <location>
        <begin position="156"/>
        <end position="248"/>
    </location>
</feature>
<feature type="compositionally biased region" description="Polar residues" evidence="1">
    <location>
        <begin position="220"/>
        <end position="241"/>
    </location>
</feature>
<feature type="compositionally biased region" description="Basic and acidic residues" evidence="1">
    <location>
        <begin position="67"/>
        <end position="81"/>
    </location>
</feature>
<feature type="compositionally biased region" description="Basic and acidic residues" evidence="1">
    <location>
        <begin position="679"/>
        <end position="694"/>
    </location>
</feature>
<dbReference type="VEuPathDB" id="VectorBase:MDOA016319"/>
<feature type="compositionally biased region" description="Polar residues" evidence="1">
    <location>
        <begin position="766"/>
        <end position="775"/>
    </location>
</feature>
<feature type="region of interest" description="Disordered" evidence="1">
    <location>
        <begin position="1055"/>
        <end position="1077"/>
    </location>
</feature>
<dbReference type="VEuPathDB" id="VectorBase:MDOMA2_006254"/>
<feature type="compositionally biased region" description="Basic and acidic residues" evidence="1">
    <location>
        <begin position="1055"/>
        <end position="1067"/>
    </location>
</feature>
<feature type="region of interest" description="Disordered" evidence="1">
    <location>
        <begin position="279"/>
        <end position="301"/>
    </location>
</feature>
<feature type="region of interest" description="Disordered" evidence="1">
    <location>
        <begin position="679"/>
        <end position="883"/>
    </location>
</feature>
<feature type="compositionally biased region" description="Polar residues" evidence="1">
    <location>
        <begin position="344"/>
        <end position="357"/>
    </location>
</feature>
<feature type="region of interest" description="Disordered" evidence="1">
    <location>
        <begin position="534"/>
        <end position="563"/>
    </location>
</feature>
<feature type="compositionally biased region" description="Low complexity" evidence="1">
    <location>
        <begin position="98"/>
        <end position="111"/>
    </location>
</feature>
<dbReference type="RefSeq" id="XP_011294596.2">
    <property type="nucleotide sequence ID" value="XM_011296294.3"/>
</dbReference>
<dbReference type="KEGG" id="mde:105262147"/>